<feature type="region of interest" description="Disordered" evidence="1">
    <location>
        <begin position="13"/>
        <end position="34"/>
    </location>
</feature>
<reference evidence="2" key="1">
    <citation type="submission" date="2021-06" db="EMBL/GenBank/DDBJ databases">
        <authorList>
            <person name="Kallberg Y."/>
            <person name="Tangrot J."/>
            <person name="Rosling A."/>
        </authorList>
    </citation>
    <scope>NUCLEOTIDE SEQUENCE</scope>
    <source>
        <strain evidence="2">IN212</strain>
    </source>
</reference>
<dbReference type="Proteomes" id="UP000789396">
    <property type="component" value="Unassembled WGS sequence"/>
</dbReference>
<organism evidence="2 3">
    <name type="scientific">Racocetra fulgida</name>
    <dbReference type="NCBI Taxonomy" id="60492"/>
    <lineage>
        <taxon>Eukaryota</taxon>
        <taxon>Fungi</taxon>
        <taxon>Fungi incertae sedis</taxon>
        <taxon>Mucoromycota</taxon>
        <taxon>Glomeromycotina</taxon>
        <taxon>Glomeromycetes</taxon>
        <taxon>Diversisporales</taxon>
        <taxon>Gigasporaceae</taxon>
        <taxon>Racocetra</taxon>
    </lineage>
</organism>
<sequence>FARYLCQQITNDLPDKFGSSDESDDDEEEGDDQYRLILW</sequence>
<name>A0A9N9NI88_9GLOM</name>
<dbReference type="EMBL" id="CAJVPZ010030306">
    <property type="protein sequence ID" value="CAG8736476.1"/>
    <property type="molecule type" value="Genomic_DNA"/>
</dbReference>
<accession>A0A9N9NI88</accession>
<evidence type="ECO:0000313" key="2">
    <source>
        <dbReference type="EMBL" id="CAG8736476.1"/>
    </source>
</evidence>
<proteinExistence type="predicted"/>
<evidence type="ECO:0000256" key="1">
    <source>
        <dbReference type="SAM" id="MobiDB-lite"/>
    </source>
</evidence>
<feature type="compositionally biased region" description="Acidic residues" evidence="1">
    <location>
        <begin position="21"/>
        <end position="31"/>
    </location>
</feature>
<dbReference type="AlphaFoldDB" id="A0A9N9NI88"/>
<feature type="non-terminal residue" evidence="2">
    <location>
        <position position="39"/>
    </location>
</feature>
<evidence type="ECO:0000313" key="3">
    <source>
        <dbReference type="Proteomes" id="UP000789396"/>
    </source>
</evidence>
<gene>
    <name evidence="2" type="ORF">RFULGI_LOCUS12522</name>
</gene>
<protein>
    <submittedName>
        <fullName evidence="2">17448_t:CDS:1</fullName>
    </submittedName>
</protein>
<keyword evidence="3" id="KW-1185">Reference proteome</keyword>
<comment type="caution">
    <text evidence="2">The sequence shown here is derived from an EMBL/GenBank/DDBJ whole genome shotgun (WGS) entry which is preliminary data.</text>
</comment>